<evidence type="ECO:0000256" key="6">
    <source>
        <dbReference type="ARBA" id="ARBA00022840"/>
    </source>
</evidence>
<dbReference type="InterPro" id="IPR001095">
    <property type="entry name" value="Acetyl_CoA_COase_a_su"/>
</dbReference>
<dbReference type="NCBIfam" id="NF004344">
    <property type="entry name" value="PRK05724.1"/>
    <property type="match status" value="1"/>
</dbReference>
<evidence type="ECO:0000256" key="4">
    <source>
        <dbReference type="ARBA" id="ARBA00022741"/>
    </source>
</evidence>
<evidence type="ECO:0000256" key="3">
    <source>
        <dbReference type="ARBA" id="ARBA00022679"/>
    </source>
</evidence>
<evidence type="ECO:0000256" key="10">
    <source>
        <dbReference type="HAMAP-Rule" id="MF_00823"/>
    </source>
</evidence>
<protein>
    <recommendedName>
        <fullName evidence="10">Acetyl-coenzyme A carboxylase carboxyl transferase subunit alpha</fullName>
        <shortName evidence="10">ACCase subunit alpha</shortName>
        <shortName evidence="10">Acetyl-CoA carboxylase carboxyltransferase subunit alpha</shortName>
        <ecNumber evidence="10">2.1.3.15</ecNumber>
    </recommendedName>
</protein>
<dbReference type="Gene3D" id="3.90.226.10">
    <property type="entry name" value="2-enoyl-CoA Hydratase, Chain A, domain 1"/>
    <property type="match status" value="1"/>
</dbReference>
<comment type="similarity">
    <text evidence="10">Belongs to the AccA family.</text>
</comment>
<evidence type="ECO:0000313" key="12">
    <source>
        <dbReference type="EMBL" id="MFD1206949.1"/>
    </source>
</evidence>
<dbReference type="Pfam" id="PF03255">
    <property type="entry name" value="ACCA"/>
    <property type="match status" value="1"/>
</dbReference>
<evidence type="ECO:0000256" key="9">
    <source>
        <dbReference type="ARBA" id="ARBA00049152"/>
    </source>
</evidence>
<dbReference type="PANTHER" id="PTHR42853">
    <property type="entry name" value="ACETYL-COENZYME A CARBOXYLASE CARBOXYL TRANSFERASE SUBUNIT ALPHA"/>
    <property type="match status" value="1"/>
</dbReference>
<keyword evidence="6 10" id="KW-0067">ATP-binding</keyword>
<dbReference type="NCBIfam" id="NF041504">
    <property type="entry name" value="AccA_sub"/>
    <property type="match status" value="1"/>
</dbReference>
<dbReference type="SUPFAM" id="SSF52096">
    <property type="entry name" value="ClpP/crotonase"/>
    <property type="match status" value="1"/>
</dbReference>
<proteinExistence type="inferred from homology"/>
<evidence type="ECO:0000256" key="7">
    <source>
        <dbReference type="ARBA" id="ARBA00023098"/>
    </source>
</evidence>
<dbReference type="HAMAP" id="MF_00823">
    <property type="entry name" value="AcetylCoA_CT_alpha"/>
    <property type="match status" value="1"/>
</dbReference>
<comment type="function">
    <text evidence="10">Component of the acetyl coenzyme A carboxylase (ACC) complex. First, biotin carboxylase catalyzes the carboxylation of biotin on its carrier protein (BCCP) and then the CO(2) group is transferred by the carboxyltransferase to acetyl-CoA to form malonyl-CoA.</text>
</comment>
<dbReference type="PANTHER" id="PTHR42853:SF3">
    <property type="entry name" value="ACETYL-COENZYME A CARBOXYLASE CARBOXYL TRANSFERASE SUBUNIT ALPHA, CHLOROPLASTIC"/>
    <property type="match status" value="1"/>
</dbReference>
<keyword evidence="5 10" id="KW-0276">Fatty acid metabolism</keyword>
<sequence length="317" mass="35259">MSKTLSFEEPIVKLREKIEELEEFTSTNEVDLSDEIEKLKTRLSNLEIEIYGNMEPWDRVQVARHPQRPTTLDYIAELFEDFIELHGDRNFGDDAAIVGGLGRFDGMPITVIGHQRGKDTKENVKRNFGMPHPEGYRKALRLMKQAEKFGRPVICFIDTKGAYPGKAAEERGQSEAIARNLVEMAGLTVPIISIVIGEGGSGGALALGVANRIHMLEHSTYSVISPEGAASILWKDASLSKQAAEAMKITAPHLKEMGIIDEIIPEVLGGAHRDVQKQADAIREVLKTSLHSLCSMSGSELIEDRYEKFRRIGEFTE</sequence>
<comment type="subcellular location">
    <subcellularLocation>
        <location evidence="10">Cytoplasm</location>
    </subcellularLocation>
</comment>
<name>A0ABW3U3Z5_9BACL</name>
<dbReference type="PROSITE" id="PS50989">
    <property type="entry name" value="COA_CT_CTER"/>
    <property type="match status" value="1"/>
</dbReference>
<keyword evidence="7 10" id="KW-0443">Lipid metabolism</keyword>
<dbReference type="PRINTS" id="PR01069">
    <property type="entry name" value="ACCCTRFRASEA"/>
</dbReference>
<comment type="subunit">
    <text evidence="10">Acetyl-CoA carboxylase is a heterohexamer composed of biotin carboxyl carrier protein (AccB), biotin carboxylase (AccC) and two subunits each of ACCase subunit alpha (AccA) and ACCase subunit beta (AccD).</text>
</comment>
<keyword evidence="4 10" id="KW-0547">Nucleotide-binding</keyword>
<keyword evidence="3 10" id="KW-0808">Transferase</keyword>
<keyword evidence="12" id="KW-0436">Ligase</keyword>
<accession>A0ABW3U3Z5</accession>
<evidence type="ECO:0000256" key="8">
    <source>
        <dbReference type="ARBA" id="ARBA00023160"/>
    </source>
</evidence>
<keyword evidence="10" id="KW-0963">Cytoplasm</keyword>
<evidence type="ECO:0000256" key="5">
    <source>
        <dbReference type="ARBA" id="ARBA00022832"/>
    </source>
</evidence>
<keyword evidence="2 10" id="KW-0444">Lipid biosynthesis</keyword>
<dbReference type="EMBL" id="JBHTLT010000132">
    <property type="protein sequence ID" value="MFD1206949.1"/>
    <property type="molecule type" value="Genomic_DNA"/>
</dbReference>
<comment type="caution">
    <text evidence="12">The sequence shown here is derived from an EMBL/GenBank/DDBJ whole genome shotgun (WGS) entry which is preliminary data.</text>
</comment>
<organism evidence="12 13">
    <name type="scientific">Sporosarcina contaminans</name>
    <dbReference type="NCBI Taxonomy" id="633403"/>
    <lineage>
        <taxon>Bacteria</taxon>
        <taxon>Bacillati</taxon>
        <taxon>Bacillota</taxon>
        <taxon>Bacilli</taxon>
        <taxon>Bacillales</taxon>
        <taxon>Caryophanaceae</taxon>
        <taxon>Sporosarcina</taxon>
    </lineage>
</organism>
<reference evidence="13" key="1">
    <citation type="journal article" date="2019" name="Int. J. Syst. Evol. Microbiol.">
        <title>The Global Catalogue of Microorganisms (GCM) 10K type strain sequencing project: providing services to taxonomists for standard genome sequencing and annotation.</title>
        <authorList>
            <consortium name="The Broad Institute Genomics Platform"/>
            <consortium name="The Broad Institute Genome Sequencing Center for Infectious Disease"/>
            <person name="Wu L."/>
            <person name="Ma J."/>
        </authorList>
    </citation>
    <scope>NUCLEOTIDE SEQUENCE [LARGE SCALE GENOMIC DNA]</scope>
    <source>
        <strain evidence="13">CCUG 53915</strain>
    </source>
</reference>
<feature type="domain" description="CoA carboxyltransferase C-terminal" evidence="11">
    <location>
        <begin position="31"/>
        <end position="292"/>
    </location>
</feature>
<dbReference type="Proteomes" id="UP001597231">
    <property type="component" value="Unassembled WGS sequence"/>
</dbReference>
<gene>
    <name evidence="10" type="primary">accA</name>
    <name evidence="12" type="ORF">ACFQ38_17765</name>
</gene>
<comment type="catalytic activity">
    <reaction evidence="9 10">
        <text>N(6)-carboxybiotinyl-L-lysyl-[protein] + acetyl-CoA = N(6)-biotinyl-L-lysyl-[protein] + malonyl-CoA</text>
        <dbReference type="Rhea" id="RHEA:54728"/>
        <dbReference type="Rhea" id="RHEA-COMP:10505"/>
        <dbReference type="Rhea" id="RHEA-COMP:10506"/>
        <dbReference type="ChEBI" id="CHEBI:57288"/>
        <dbReference type="ChEBI" id="CHEBI:57384"/>
        <dbReference type="ChEBI" id="CHEBI:83144"/>
        <dbReference type="ChEBI" id="CHEBI:83145"/>
        <dbReference type="EC" id="2.1.3.15"/>
    </reaction>
</comment>
<dbReference type="EC" id="2.1.3.15" evidence="10"/>
<dbReference type="InterPro" id="IPR011763">
    <property type="entry name" value="COA_CT_C"/>
</dbReference>
<keyword evidence="8 10" id="KW-0275">Fatty acid biosynthesis</keyword>
<dbReference type="NCBIfam" id="TIGR00513">
    <property type="entry name" value="accA"/>
    <property type="match status" value="1"/>
</dbReference>
<evidence type="ECO:0000313" key="13">
    <source>
        <dbReference type="Proteomes" id="UP001597231"/>
    </source>
</evidence>
<keyword evidence="13" id="KW-1185">Reference proteome</keyword>
<dbReference type="InterPro" id="IPR029045">
    <property type="entry name" value="ClpP/crotonase-like_dom_sf"/>
</dbReference>
<dbReference type="GO" id="GO:0003989">
    <property type="term" value="F:acetyl-CoA carboxylase activity"/>
    <property type="evidence" value="ECO:0007669"/>
    <property type="project" value="UniProtKB-EC"/>
</dbReference>
<evidence type="ECO:0000256" key="2">
    <source>
        <dbReference type="ARBA" id="ARBA00022516"/>
    </source>
</evidence>
<dbReference type="RefSeq" id="WP_336823469.1">
    <property type="nucleotide sequence ID" value="NZ_JBHTLT010000132.1"/>
</dbReference>
<comment type="pathway">
    <text evidence="1 10">Lipid metabolism; malonyl-CoA biosynthesis; malonyl-CoA from acetyl-CoA: step 1/1.</text>
</comment>
<evidence type="ECO:0000256" key="1">
    <source>
        <dbReference type="ARBA" id="ARBA00004956"/>
    </source>
</evidence>
<evidence type="ECO:0000259" key="11">
    <source>
        <dbReference type="PROSITE" id="PS50989"/>
    </source>
</evidence>